<sequence>MALAWANLQATPLRGVSCSCCDRLLRLTWAEAAMKMHLWWRLEPGCPKHVRRTAQSGAWLRVALVVSPTLHERKEVRPGGWRQRTDSEPDRVHAGFDLGALT</sequence>
<feature type="compositionally biased region" description="Basic and acidic residues" evidence="1">
    <location>
        <begin position="76"/>
        <end position="94"/>
    </location>
</feature>
<evidence type="ECO:0000313" key="3">
    <source>
        <dbReference type="Proteomes" id="UP001066276"/>
    </source>
</evidence>
<organism evidence="2 3">
    <name type="scientific">Pleurodeles waltl</name>
    <name type="common">Iberian ribbed newt</name>
    <dbReference type="NCBI Taxonomy" id="8319"/>
    <lineage>
        <taxon>Eukaryota</taxon>
        <taxon>Metazoa</taxon>
        <taxon>Chordata</taxon>
        <taxon>Craniata</taxon>
        <taxon>Vertebrata</taxon>
        <taxon>Euteleostomi</taxon>
        <taxon>Amphibia</taxon>
        <taxon>Batrachia</taxon>
        <taxon>Caudata</taxon>
        <taxon>Salamandroidea</taxon>
        <taxon>Salamandridae</taxon>
        <taxon>Pleurodelinae</taxon>
        <taxon>Pleurodeles</taxon>
    </lineage>
</organism>
<accession>A0AAV7WYM8</accession>
<reference evidence="2" key="1">
    <citation type="journal article" date="2022" name="bioRxiv">
        <title>Sequencing and chromosome-scale assembly of the giantPleurodeles waltlgenome.</title>
        <authorList>
            <person name="Brown T."/>
            <person name="Elewa A."/>
            <person name="Iarovenko S."/>
            <person name="Subramanian E."/>
            <person name="Araus A.J."/>
            <person name="Petzold A."/>
            <person name="Susuki M."/>
            <person name="Suzuki K.-i.T."/>
            <person name="Hayashi T."/>
            <person name="Toyoda A."/>
            <person name="Oliveira C."/>
            <person name="Osipova E."/>
            <person name="Leigh N.D."/>
            <person name="Simon A."/>
            <person name="Yun M.H."/>
        </authorList>
    </citation>
    <scope>NUCLEOTIDE SEQUENCE</scope>
    <source>
        <strain evidence="2">20211129_DDA</strain>
        <tissue evidence="2">Liver</tissue>
    </source>
</reference>
<dbReference type="Proteomes" id="UP001066276">
    <property type="component" value="Chromosome 1_1"/>
</dbReference>
<feature type="region of interest" description="Disordered" evidence="1">
    <location>
        <begin position="76"/>
        <end position="102"/>
    </location>
</feature>
<comment type="caution">
    <text evidence="2">The sequence shown here is derived from an EMBL/GenBank/DDBJ whole genome shotgun (WGS) entry which is preliminary data.</text>
</comment>
<dbReference type="EMBL" id="JANPWB010000001">
    <property type="protein sequence ID" value="KAJ1217538.1"/>
    <property type="molecule type" value="Genomic_DNA"/>
</dbReference>
<evidence type="ECO:0000313" key="2">
    <source>
        <dbReference type="EMBL" id="KAJ1217538.1"/>
    </source>
</evidence>
<keyword evidence="3" id="KW-1185">Reference proteome</keyword>
<evidence type="ECO:0000256" key="1">
    <source>
        <dbReference type="SAM" id="MobiDB-lite"/>
    </source>
</evidence>
<gene>
    <name evidence="2" type="ORF">NDU88_005132</name>
</gene>
<dbReference type="AlphaFoldDB" id="A0AAV7WYM8"/>
<protein>
    <submittedName>
        <fullName evidence="2">Uncharacterized protein</fullName>
    </submittedName>
</protein>
<name>A0AAV7WYM8_PLEWA</name>
<proteinExistence type="predicted"/>